<dbReference type="Pfam" id="PF13786">
    <property type="entry name" value="DUF4179"/>
    <property type="match status" value="1"/>
</dbReference>
<keyword evidence="4" id="KW-1185">Reference proteome</keyword>
<name>A0ABR7K1P9_9FIRM</name>
<reference evidence="3 4" key="1">
    <citation type="submission" date="2020-08" db="EMBL/GenBank/DDBJ databases">
        <authorList>
            <person name="Liu C."/>
            <person name="Sun Q."/>
        </authorList>
    </citation>
    <scope>NUCLEOTIDE SEQUENCE [LARGE SCALE GENOMIC DNA]</scope>
    <source>
        <strain evidence="3 4">NSJ-45</strain>
    </source>
</reference>
<evidence type="ECO:0000313" key="4">
    <source>
        <dbReference type="Proteomes" id="UP000611796"/>
    </source>
</evidence>
<sequence length="380" mass="43580">MIDKFKVFNKIKIDIDKYKEVEVNNNEELTIKMQDRLNSSERIKKKMKKINILISTIALISIIVVGIGVINPSLADNIIQNISDFQTMLDKIKKSVNDEDGIESNTEIYPEREKEKKKNEKNKLIATTVNVSSKSNGLKITIDKAMYDKKKIYLDMTLKTDKPIKKSEYIKAISDSPYGDGEKNMYLDDLKMTINEIEPNSYSYGPGVIEFIDEYSAKFTCLIELDPNNSIEDANFKITFGIPKYKHPNFTGKIKGRWFFDFNIKSVDDGKKHIEVNKKDGDYILKGVDVSKTYVEIKIQLPFQPSLGNPHNNFVIVKDDKKRELQMSVGSEGENKIYTQINELVNLGEIPKYIDILVLKNLTDEDQNSKALSSFRVDLE</sequence>
<proteinExistence type="predicted"/>
<keyword evidence="1" id="KW-1133">Transmembrane helix</keyword>
<evidence type="ECO:0000256" key="1">
    <source>
        <dbReference type="SAM" id="Phobius"/>
    </source>
</evidence>
<gene>
    <name evidence="3" type="ORF">H8891_04450</name>
</gene>
<dbReference type="InterPro" id="IPR025436">
    <property type="entry name" value="DUF4179"/>
</dbReference>
<feature type="domain" description="DUF4179" evidence="2">
    <location>
        <begin position="45"/>
        <end position="159"/>
    </location>
</feature>
<dbReference type="RefSeq" id="WP_187005361.1">
    <property type="nucleotide sequence ID" value="NZ_JACRWD010000001.1"/>
</dbReference>
<comment type="caution">
    <text evidence="3">The sequence shown here is derived from an EMBL/GenBank/DDBJ whole genome shotgun (WGS) entry which is preliminary data.</text>
</comment>
<evidence type="ECO:0000313" key="3">
    <source>
        <dbReference type="EMBL" id="MBC6003043.1"/>
    </source>
</evidence>
<protein>
    <submittedName>
        <fullName evidence="3">DUF4179 domain-containing protein</fullName>
    </submittedName>
</protein>
<keyword evidence="1" id="KW-0472">Membrane</keyword>
<evidence type="ECO:0000259" key="2">
    <source>
        <dbReference type="Pfam" id="PF13786"/>
    </source>
</evidence>
<accession>A0ABR7K1P9</accession>
<dbReference type="Gene3D" id="2.60.40.1630">
    <property type="entry name" value="bacillus anthracis domain"/>
    <property type="match status" value="1"/>
</dbReference>
<dbReference type="Proteomes" id="UP000611796">
    <property type="component" value="Unassembled WGS sequence"/>
</dbReference>
<dbReference type="EMBL" id="JACRWD010000001">
    <property type="protein sequence ID" value="MBC6003043.1"/>
    <property type="molecule type" value="Genomic_DNA"/>
</dbReference>
<keyword evidence="1" id="KW-0812">Transmembrane</keyword>
<feature type="transmembrane region" description="Helical" evidence="1">
    <location>
        <begin position="50"/>
        <end position="70"/>
    </location>
</feature>
<organism evidence="3 4">
    <name type="scientific">Paeniclostridium hominis</name>
    <dbReference type="NCBI Taxonomy" id="2764329"/>
    <lineage>
        <taxon>Bacteria</taxon>
        <taxon>Bacillati</taxon>
        <taxon>Bacillota</taxon>
        <taxon>Clostridia</taxon>
        <taxon>Peptostreptococcales</taxon>
        <taxon>Peptostreptococcaceae</taxon>
        <taxon>Paeniclostridium</taxon>
    </lineage>
</organism>